<dbReference type="Proteomes" id="UP000230002">
    <property type="component" value="Unassembled WGS sequence"/>
</dbReference>
<reference evidence="1 2" key="1">
    <citation type="journal article" date="2015" name="Sci. Rep.">
        <title>Chromosome-level genome map provides insights into diverse defense mechanisms in the medicinal fungus Ganoderma sinense.</title>
        <authorList>
            <person name="Zhu Y."/>
            <person name="Xu J."/>
            <person name="Sun C."/>
            <person name="Zhou S."/>
            <person name="Xu H."/>
            <person name="Nelson D.R."/>
            <person name="Qian J."/>
            <person name="Song J."/>
            <person name="Luo H."/>
            <person name="Xiang L."/>
            <person name="Li Y."/>
            <person name="Xu Z."/>
            <person name="Ji A."/>
            <person name="Wang L."/>
            <person name="Lu S."/>
            <person name="Hayward A."/>
            <person name="Sun W."/>
            <person name="Li X."/>
            <person name="Schwartz D.C."/>
            <person name="Wang Y."/>
            <person name="Chen S."/>
        </authorList>
    </citation>
    <scope>NUCLEOTIDE SEQUENCE [LARGE SCALE GENOMIC DNA]</scope>
    <source>
        <strain evidence="1 2">ZZ0214-1</strain>
    </source>
</reference>
<dbReference type="AlphaFoldDB" id="A0A2G8SIC2"/>
<protein>
    <submittedName>
        <fullName evidence="1">Uncharacterized protein</fullName>
    </submittedName>
</protein>
<comment type="caution">
    <text evidence="1">The sequence shown here is derived from an EMBL/GenBank/DDBJ whole genome shotgun (WGS) entry which is preliminary data.</text>
</comment>
<organism evidence="1 2">
    <name type="scientific">Ganoderma sinense ZZ0214-1</name>
    <dbReference type="NCBI Taxonomy" id="1077348"/>
    <lineage>
        <taxon>Eukaryota</taxon>
        <taxon>Fungi</taxon>
        <taxon>Dikarya</taxon>
        <taxon>Basidiomycota</taxon>
        <taxon>Agaricomycotina</taxon>
        <taxon>Agaricomycetes</taxon>
        <taxon>Polyporales</taxon>
        <taxon>Polyporaceae</taxon>
        <taxon>Ganoderma</taxon>
    </lineage>
</organism>
<evidence type="ECO:0000313" key="1">
    <source>
        <dbReference type="EMBL" id="PIL33500.1"/>
    </source>
</evidence>
<keyword evidence="2" id="KW-1185">Reference proteome</keyword>
<accession>A0A2G8SIC2</accession>
<sequence>MDKADLLDVSRQVWSDQEVISKASQCLFVRRTEAQNAEQERTAPRMPAMAYEGSFRQHPFPDAAVDVLGDKVQDMLVYLEGKGGFGGHGERRG</sequence>
<evidence type="ECO:0000313" key="2">
    <source>
        <dbReference type="Proteomes" id="UP000230002"/>
    </source>
</evidence>
<dbReference type="EMBL" id="AYKW01000007">
    <property type="protein sequence ID" value="PIL33500.1"/>
    <property type="molecule type" value="Genomic_DNA"/>
</dbReference>
<name>A0A2G8SIC2_9APHY</name>
<proteinExistence type="predicted"/>
<gene>
    <name evidence="1" type="ORF">GSI_04123</name>
</gene>